<gene>
    <name evidence="1" type="ORF">WN51_03936</name>
</gene>
<evidence type="ECO:0000313" key="1">
    <source>
        <dbReference type="EMBL" id="KOX68450.1"/>
    </source>
</evidence>
<evidence type="ECO:0000313" key="2">
    <source>
        <dbReference type="Proteomes" id="UP000053105"/>
    </source>
</evidence>
<reference evidence="1 2" key="1">
    <citation type="submission" date="2015-07" db="EMBL/GenBank/DDBJ databases">
        <title>The genome of Melipona quadrifasciata.</title>
        <authorList>
            <person name="Pan H."/>
            <person name="Kapheim K."/>
        </authorList>
    </citation>
    <scope>NUCLEOTIDE SEQUENCE [LARGE SCALE GENOMIC DNA]</scope>
    <source>
        <strain evidence="1">0111107301</strain>
        <tissue evidence="1">Whole body</tissue>
    </source>
</reference>
<proteinExistence type="predicted"/>
<organism evidence="1 2">
    <name type="scientific">Melipona quadrifasciata</name>
    <dbReference type="NCBI Taxonomy" id="166423"/>
    <lineage>
        <taxon>Eukaryota</taxon>
        <taxon>Metazoa</taxon>
        <taxon>Ecdysozoa</taxon>
        <taxon>Arthropoda</taxon>
        <taxon>Hexapoda</taxon>
        <taxon>Insecta</taxon>
        <taxon>Pterygota</taxon>
        <taxon>Neoptera</taxon>
        <taxon>Endopterygota</taxon>
        <taxon>Hymenoptera</taxon>
        <taxon>Apocrita</taxon>
        <taxon>Aculeata</taxon>
        <taxon>Apoidea</taxon>
        <taxon>Anthophila</taxon>
        <taxon>Apidae</taxon>
        <taxon>Melipona</taxon>
    </lineage>
</organism>
<dbReference type="EMBL" id="KQ435922">
    <property type="protein sequence ID" value="KOX68450.1"/>
    <property type="molecule type" value="Genomic_DNA"/>
</dbReference>
<sequence length="419" mass="47835">MKEARSFEVLHPKWFVRTEELFQDQQETLREKEAKEGEQEQDKSATFTMEWKSYLLQCTAHKMMLYQSHSQQYNFRNPQSDSVINKTSCWKRFSKRIFKYPFKNISIEARDLVQCSNEICESLARTLRIVECEECKVVSQVSTLKRALSRAASASANRESALLRIEERQSVYFPIEASPGNDGVDRLMQNRTEQVLNKVTTKCSTLTTTDHTGSTQLATIKLPKRIDRWRTTNRQAYCEPTTVGATTTNNQQHPLDDAPAATLFVLRKKITENTNVHAPLSPNKKTYPQPVPINCDGPTSLSKGQFAFQSLNVVTQQTVREESTKNLKVVNISSFAEENGRRRDTQLANPGVSTGVGHIPRKSQNPAALLESKLPSKPPRGFPETSCGMAMFVRKFMNCFYEPENEYMDGYIAFEIWFL</sequence>
<keyword evidence="2" id="KW-1185">Reference proteome</keyword>
<accession>A0A0M8ZPG8</accession>
<dbReference type="AlphaFoldDB" id="A0A0M8ZPG8"/>
<protein>
    <submittedName>
        <fullName evidence="1">Uncharacterized protein</fullName>
    </submittedName>
</protein>
<name>A0A0M8ZPG8_9HYME</name>
<dbReference type="Proteomes" id="UP000053105">
    <property type="component" value="Unassembled WGS sequence"/>
</dbReference>